<sequence length="134" mass="14376">MAQINDILKHFENIREFTEFVDAIKEAADGEEIARGMNPNDSSKEQKAGTGEGEENQEKSAPPEGGDAVEAEGAETPEGPTIDPVAAPGSQISIGKKVESKIHEKPKTKALDVKGSEKVKVDTTPSITVDHRHM</sequence>
<dbReference type="AlphaFoldDB" id="A0A9E4N2S6"/>
<feature type="compositionally biased region" description="Basic and acidic residues" evidence="1">
    <location>
        <begin position="96"/>
        <end position="121"/>
    </location>
</feature>
<evidence type="ECO:0000313" key="2">
    <source>
        <dbReference type="EMBL" id="MCG7944977.1"/>
    </source>
</evidence>
<dbReference type="EMBL" id="JAEPCM010000016">
    <property type="protein sequence ID" value="MCG7944977.1"/>
    <property type="molecule type" value="Genomic_DNA"/>
</dbReference>
<organism evidence="2 3">
    <name type="scientific">Candidatus Thiodiazotropha taylori</name>
    <dbReference type="NCBI Taxonomy" id="2792791"/>
    <lineage>
        <taxon>Bacteria</taxon>
        <taxon>Pseudomonadati</taxon>
        <taxon>Pseudomonadota</taxon>
        <taxon>Gammaproteobacteria</taxon>
        <taxon>Chromatiales</taxon>
        <taxon>Sedimenticolaceae</taxon>
        <taxon>Candidatus Thiodiazotropha</taxon>
    </lineage>
</organism>
<name>A0A9E4N2S6_9GAMM</name>
<gene>
    <name evidence="2" type="ORF">JAZ07_01370</name>
</gene>
<evidence type="ECO:0000256" key="1">
    <source>
        <dbReference type="SAM" id="MobiDB-lite"/>
    </source>
</evidence>
<dbReference type="Proteomes" id="UP000886667">
    <property type="component" value="Unassembled WGS sequence"/>
</dbReference>
<proteinExistence type="predicted"/>
<protein>
    <submittedName>
        <fullName evidence="2">Uncharacterized protein</fullName>
    </submittedName>
</protein>
<feature type="region of interest" description="Disordered" evidence="1">
    <location>
        <begin position="30"/>
        <end position="134"/>
    </location>
</feature>
<evidence type="ECO:0000313" key="3">
    <source>
        <dbReference type="Proteomes" id="UP000886667"/>
    </source>
</evidence>
<accession>A0A9E4N2S6</accession>
<reference evidence="2" key="1">
    <citation type="journal article" date="2021" name="Proc. Natl. Acad. Sci. U.S.A.">
        <title>Global biogeography of chemosynthetic symbionts reveals both localized and globally distributed symbiont groups. .</title>
        <authorList>
            <person name="Osvatic J.T."/>
            <person name="Wilkins L.G.E."/>
            <person name="Leibrecht L."/>
            <person name="Leray M."/>
            <person name="Zauner S."/>
            <person name="Polzin J."/>
            <person name="Camacho Y."/>
            <person name="Gros O."/>
            <person name="van Gils J.A."/>
            <person name="Eisen J.A."/>
            <person name="Petersen J.M."/>
            <person name="Yuen B."/>
        </authorList>
    </citation>
    <scope>NUCLEOTIDE SEQUENCE</scope>
    <source>
        <strain evidence="2">MAGclacostrist064TRANS</strain>
    </source>
</reference>
<comment type="caution">
    <text evidence="2">The sequence shown here is derived from an EMBL/GenBank/DDBJ whole genome shotgun (WGS) entry which is preliminary data.</text>
</comment>